<name>F6K7G3_9ACTN</name>
<evidence type="ECO:0000313" key="2">
    <source>
        <dbReference type="EMBL" id="AEF33099.1"/>
    </source>
</evidence>
<feature type="domain" description="Carrier" evidence="1">
    <location>
        <begin position="13"/>
        <end position="84"/>
    </location>
</feature>
<evidence type="ECO:0000259" key="1">
    <source>
        <dbReference type="PROSITE" id="PS50075"/>
    </source>
</evidence>
<proteinExistence type="predicted"/>
<protein>
    <submittedName>
        <fullName evidence="2">Amino acid adenylation domain-containing protein</fullName>
    </submittedName>
</protein>
<dbReference type="InterPro" id="IPR036736">
    <property type="entry name" value="ACP-like_sf"/>
</dbReference>
<dbReference type="Gene3D" id="1.10.1200.10">
    <property type="entry name" value="ACP-like"/>
    <property type="match status" value="1"/>
</dbReference>
<organism evidence="2">
    <name type="scientific">Streptomyces pyridomyceticus</name>
    <dbReference type="NCBI Taxonomy" id="68260"/>
    <lineage>
        <taxon>Bacteria</taxon>
        <taxon>Bacillati</taxon>
        <taxon>Actinomycetota</taxon>
        <taxon>Actinomycetes</taxon>
        <taxon>Kitasatosporales</taxon>
        <taxon>Streptomycetaceae</taxon>
        <taxon>Streptomyces</taxon>
    </lineage>
</organism>
<dbReference type="Pfam" id="PF00550">
    <property type="entry name" value="PP-binding"/>
    <property type="match status" value="1"/>
</dbReference>
<dbReference type="AlphaFoldDB" id="F6K7G3"/>
<sequence length="84" mass="9263">MRCGKLSNQGVIPGSKSELQRVLAERLGVSISEVLDDVNLQDLGLDSIGVMGIVSGWQRHGLRTEIAEFTAVPTLNDWWELISR</sequence>
<dbReference type="PROSITE" id="PS50075">
    <property type="entry name" value="CARRIER"/>
    <property type="match status" value="1"/>
</dbReference>
<reference evidence="2" key="1">
    <citation type="journal article" date="2011" name="J. Biol. Chem.">
        <title>Identification and Characterization of the Pyridomycin Biosynthetic Gene Cluster of Streptomyces pyridomyceticus NRRL B-2517.</title>
        <authorList>
            <person name="Huang T."/>
            <person name="Wang Y."/>
            <person name="Yin J."/>
            <person name="Du Y."/>
            <person name="Tao M."/>
            <person name="Xu J."/>
            <person name="Chen W."/>
            <person name="Lin S."/>
            <person name="Deng Z."/>
        </authorList>
    </citation>
    <scope>NUCLEOTIDE SEQUENCE</scope>
    <source>
        <strain evidence="2">NRRL B-2517</strain>
    </source>
</reference>
<dbReference type="EMBL" id="HM436809">
    <property type="protein sequence ID" value="AEF33099.1"/>
    <property type="molecule type" value="Genomic_DNA"/>
</dbReference>
<dbReference type="InterPro" id="IPR009081">
    <property type="entry name" value="PP-bd_ACP"/>
</dbReference>
<gene>
    <name evidence="2" type="primary">pyrU</name>
</gene>
<dbReference type="SUPFAM" id="SSF47336">
    <property type="entry name" value="ACP-like"/>
    <property type="match status" value="1"/>
</dbReference>
<accession>F6K7G3</accession>